<evidence type="ECO:0000313" key="1">
    <source>
        <dbReference type="EMBL" id="PES28515.1"/>
    </source>
</evidence>
<protein>
    <submittedName>
        <fullName evidence="1">Cold-shock protein</fullName>
    </submittedName>
</protein>
<feature type="non-terminal residue" evidence="1">
    <location>
        <position position="28"/>
    </location>
</feature>
<dbReference type="EMBL" id="NTYW01000116">
    <property type="protein sequence ID" value="PES28515.1"/>
    <property type="molecule type" value="Genomic_DNA"/>
</dbReference>
<comment type="caution">
    <text evidence="1">The sequence shown here is derived from an EMBL/GenBank/DDBJ whole genome shotgun (WGS) entry which is preliminary data.</text>
</comment>
<name>A0AAE5U9T0_PRIMG</name>
<evidence type="ECO:0000313" key="2">
    <source>
        <dbReference type="Proteomes" id="UP000220341"/>
    </source>
</evidence>
<accession>A0AAE5U9T0</accession>
<dbReference type="AlphaFoldDB" id="A0AAE5U9T0"/>
<organism evidence="1 2">
    <name type="scientific">Priestia megaterium</name>
    <name type="common">Bacillus megaterium</name>
    <dbReference type="NCBI Taxonomy" id="1404"/>
    <lineage>
        <taxon>Bacteria</taxon>
        <taxon>Bacillati</taxon>
        <taxon>Bacillota</taxon>
        <taxon>Bacilli</taxon>
        <taxon>Bacillales</taxon>
        <taxon>Bacillaceae</taxon>
        <taxon>Priestia</taxon>
    </lineage>
</organism>
<sequence>MKLLKVLFSLFAINPTTCYTADNLFLFG</sequence>
<dbReference type="Proteomes" id="UP000220341">
    <property type="component" value="Unassembled WGS sequence"/>
</dbReference>
<reference evidence="1 2" key="1">
    <citation type="submission" date="2017-09" db="EMBL/GenBank/DDBJ databases">
        <title>Large-scale bioinformatics analysis of Bacillus genomes uncovers conserved roles of natural products in bacterial physiology.</title>
        <authorList>
            <consortium name="Agbiome Team Llc"/>
            <person name="Bleich R.M."/>
            <person name="Kirk G.J."/>
            <person name="Santa Maria K.C."/>
            <person name="Allen S.E."/>
            <person name="Farag S."/>
            <person name="Shank E.A."/>
            <person name="Bowers A."/>
        </authorList>
    </citation>
    <scope>NUCLEOTIDE SEQUENCE [LARGE SCALE GENOMIC DNA]</scope>
    <source>
        <strain evidence="1 2">AFS003013</strain>
    </source>
</reference>
<proteinExistence type="predicted"/>
<gene>
    <name evidence="1" type="ORF">CN497_25130</name>
</gene>